<feature type="transmembrane region" description="Helical" evidence="1">
    <location>
        <begin position="361"/>
        <end position="382"/>
    </location>
</feature>
<sequence>MKLENLQITLAQRTPWQAMDLGLQVARQHYKSLLIISALITSVLALLLFALSQNAILACALLFWFKPIIERPLLFYISRAIFSDAPSLKQSLLSLTSMADRLWFKTLFIQRVSISRSFNAPAVQLEGMKGEALSRRLYTLHHTENGSAWLSIIGIHIECALQIALLLLPIFLLPSGIIHLDDFQLLEDKNNAISILTLLTYTIAVACVAPFYVCCGFILYLNQRTHLEAWDIELGFKKISSRLASFSTVNANILILTLVSILSFSPIPSWADEPENIAESCTVEDQQDARAAIEELYPQNESINAKYVRGALTDVLNSDVFGEHYKEKDYSIDWDWDWDWDLDNETDNQAEFPWLSLIKDLALYFKYFIIVLLALLLVFVLSKYQPWQYLSRFKKQQEDKPQSILGMDMSQQNLPNNFLNIIENHLKQQQLRQALSLMFRAHLINAIHVKHIPFKQSNTEQECLVIMQANSPKEEAECFAELVMHWQMLAYAHQSVNAEAINTLFKHWQFFVIEGPEK</sequence>
<keyword evidence="1" id="KW-1133">Transmembrane helix</keyword>
<evidence type="ECO:0000256" key="1">
    <source>
        <dbReference type="SAM" id="Phobius"/>
    </source>
</evidence>
<dbReference type="KEGG" id="oai:OLEAN_C22170"/>
<evidence type="ECO:0000313" key="2">
    <source>
        <dbReference type="EMBL" id="CCK76393.1"/>
    </source>
</evidence>
<feature type="transmembrane region" description="Helical" evidence="1">
    <location>
        <begin position="243"/>
        <end position="264"/>
    </location>
</feature>
<feature type="transmembrane region" description="Helical" evidence="1">
    <location>
        <begin position="33"/>
        <end position="65"/>
    </location>
</feature>
<dbReference type="STRING" id="698738.OLEAN_C22170"/>
<reference evidence="2 3" key="1">
    <citation type="journal article" date="2013" name="Nat. Commun.">
        <title>Genome sequence and functional genomic analysis of the oil-degrading bacterium Oleispira antarctica.</title>
        <authorList>
            <person name="Kube M."/>
            <person name="Chernikova T.N."/>
            <person name="Al-Ramahi Y."/>
            <person name="Beloqui A."/>
            <person name="Lopez-Cortez N."/>
            <person name="Guazzaroni M.E."/>
            <person name="Heipieper H.J."/>
            <person name="Klages S."/>
            <person name="Kotsyurbenko O.R."/>
            <person name="Langer I."/>
            <person name="Nechitaylo T.Y."/>
            <person name="Lunsdorf H."/>
            <person name="Fernandez M."/>
            <person name="Juarez S."/>
            <person name="Ciordia S."/>
            <person name="Singer A."/>
            <person name="Kagan O."/>
            <person name="Egorova O."/>
            <person name="Petit P.A."/>
            <person name="Stogios P."/>
            <person name="Kim Y."/>
            <person name="Tchigvintsev A."/>
            <person name="Flick R."/>
            <person name="Denaro R."/>
            <person name="Genovese M."/>
            <person name="Albar J.P."/>
            <person name="Reva O.N."/>
            <person name="Martinez-Gomariz M."/>
            <person name="Tran H."/>
            <person name="Ferrer M."/>
            <person name="Savchenko A."/>
            <person name="Yakunin A.F."/>
            <person name="Yakimov M.M."/>
            <person name="Golyshina O.V."/>
            <person name="Reinhardt R."/>
            <person name="Golyshin P.N."/>
        </authorList>
    </citation>
    <scope>NUCLEOTIDE SEQUENCE [LARGE SCALE GENOMIC DNA]</scope>
</reference>
<evidence type="ECO:0000313" key="3">
    <source>
        <dbReference type="Proteomes" id="UP000032749"/>
    </source>
</evidence>
<feature type="transmembrane region" description="Helical" evidence="1">
    <location>
        <begin position="192"/>
        <end position="222"/>
    </location>
</feature>
<proteinExistence type="predicted"/>
<dbReference type="PATRIC" id="fig|698738.3.peg.2297"/>
<dbReference type="OrthoDB" id="183980at2"/>
<keyword evidence="1" id="KW-0812">Transmembrane</keyword>
<dbReference type="HOGENOM" id="CLU_040278_0_0_6"/>
<name>R4YSS2_OLEAN</name>
<organism evidence="2 3">
    <name type="scientific">Oleispira antarctica RB-8</name>
    <dbReference type="NCBI Taxonomy" id="698738"/>
    <lineage>
        <taxon>Bacteria</taxon>
        <taxon>Pseudomonadati</taxon>
        <taxon>Pseudomonadota</taxon>
        <taxon>Gammaproteobacteria</taxon>
        <taxon>Oceanospirillales</taxon>
        <taxon>Oceanospirillaceae</taxon>
        <taxon>Oleispira</taxon>
    </lineage>
</organism>
<accession>R4YSS2</accession>
<gene>
    <name evidence="2" type="ORF">OLEAN_C22170</name>
</gene>
<dbReference type="AlphaFoldDB" id="R4YSS2"/>
<dbReference type="EMBL" id="FO203512">
    <property type="protein sequence ID" value="CCK76393.1"/>
    <property type="molecule type" value="Genomic_DNA"/>
</dbReference>
<protein>
    <recommendedName>
        <fullName evidence="4">DUF4129 domain-containing protein</fullName>
    </recommendedName>
</protein>
<keyword evidence="1" id="KW-0472">Membrane</keyword>
<keyword evidence="3" id="KW-1185">Reference proteome</keyword>
<dbReference type="Proteomes" id="UP000032749">
    <property type="component" value="Chromosome"/>
</dbReference>
<evidence type="ECO:0008006" key="4">
    <source>
        <dbReference type="Google" id="ProtNLM"/>
    </source>
</evidence>